<proteinExistence type="predicted"/>
<evidence type="ECO:0000313" key="2">
    <source>
        <dbReference type="Proteomes" id="UP000005561"/>
    </source>
</evidence>
<accession>C6L8U5</accession>
<protein>
    <submittedName>
        <fullName evidence="1">Uncharacterized protein</fullName>
    </submittedName>
</protein>
<dbReference type="EMBL" id="ACCL02000001">
    <property type="protein sequence ID" value="EET62684.1"/>
    <property type="molecule type" value="Genomic_DNA"/>
</dbReference>
<keyword evidence="2" id="KW-1185">Reference proteome</keyword>
<organism evidence="1 2">
    <name type="scientific">Marvinbryantia formatexigens DSM 14469</name>
    <dbReference type="NCBI Taxonomy" id="478749"/>
    <lineage>
        <taxon>Bacteria</taxon>
        <taxon>Bacillati</taxon>
        <taxon>Bacillota</taxon>
        <taxon>Clostridia</taxon>
        <taxon>Lachnospirales</taxon>
        <taxon>Lachnospiraceae</taxon>
        <taxon>Marvinbryantia</taxon>
    </lineage>
</organism>
<evidence type="ECO:0000313" key="1">
    <source>
        <dbReference type="EMBL" id="EET62684.1"/>
    </source>
</evidence>
<sequence>MLILQGEEFLDSNRHLSGRLPQAARGSGGSRNLHKTALLEVL</sequence>
<name>C6L8U5_9FIRM</name>
<dbReference type="AlphaFoldDB" id="C6L8U5"/>
<reference evidence="1" key="1">
    <citation type="submission" date="2009-07" db="EMBL/GenBank/DDBJ databases">
        <authorList>
            <person name="Weinstock G."/>
            <person name="Sodergren E."/>
            <person name="Clifton S."/>
            <person name="Fulton L."/>
            <person name="Fulton B."/>
            <person name="Courtney L."/>
            <person name="Fronick C."/>
            <person name="Harrison M."/>
            <person name="Strong C."/>
            <person name="Farmer C."/>
            <person name="Delahaunty K."/>
            <person name="Markovic C."/>
            <person name="Hall O."/>
            <person name="Minx P."/>
            <person name="Tomlinson C."/>
            <person name="Mitreva M."/>
            <person name="Nelson J."/>
            <person name="Hou S."/>
            <person name="Wollam A."/>
            <person name="Pepin K.H."/>
            <person name="Johnson M."/>
            <person name="Bhonagiri V."/>
            <person name="Nash W.E."/>
            <person name="Warren W."/>
            <person name="Chinwalla A."/>
            <person name="Mardis E.R."/>
            <person name="Wilson R.K."/>
        </authorList>
    </citation>
    <scope>NUCLEOTIDE SEQUENCE [LARGE SCALE GENOMIC DNA]</scope>
    <source>
        <strain evidence="1">DSM 14469</strain>
    </source>
</reference>
<comment type="caution">
    <text evidence="1">The sequence shown here is derived from an EMBL/GenBank/DDBJ whole genome shotgun (WGS) entry which is preliminary data.</text>
</comment>
<gene>
    <name evidence="1" type="ORF">BRYFOR_05034</name>
</gene>
<dbReference type="Proteomes" id="UP000005561">
    <property type="component" value="Unassembled WGS sequence"/>
</dbReference>